<protein>
    <submittedName>
        <fullName evidence="2">Uncharacterized protein</fullName>
    </submittedName>
</protein>
<evidence type="ECO:0000313" key="3">
    <source>
        <dbReference type="Proteomes" id="UP000193380"/>
    </source>
</evidence>
<dbReference type="GO" id="GO:0000127">
    <property type="term" value="C:transcription factor TFIIIC complex"/>
    <property type="evidence" value="ECO:0007669"/>
    <property type="project" value="TreeGrafter"/>
</dbReference>
<dbReference type="PANTHER" id="PTHR23082">
    <property type="entry name" value="TRANSCRIPTION INITIATION FACTOR IIIC TFIIIC , POLYPEPTIDE 3-RELATED"/>
    <property type="match status" value="1"/>
</dbReference>
<feature type="region of interest" description="Disordered" evidence="1">
    <location>
        <begin position="29"/>
        <end position="105"/>
    </location>
</feature>
<reference evidence="2" key="1">
    <citation type="journal article" date="2014" name="Nat. Commun.">
        <title>The rainbow trout genome provides novel insights into evolution after whole-genome duplication in vertebrates.</title>
        <authorList>
            <person name="Berthelot C."/>
            <person name="Brunet F."/>
            <person name="Chalopin D."/>
            <person name="Juanchich A."/>
            <person name="Bernard M."/>
            <person name="Noel B."/>
            <person name="Bento P."/>
            <person name="Da Silva C."/>
            <person name="Labadie K."/>
            <person name="Alberti A."/>
            <person name="Aury J.M."/>
            <person name="Louis A."/>
            <person name="Dehais P."/>
            <person name="Bardou P."/>
            <person name="Montfort J."/>
            <person name="Klopp C."/>
            <person name="Cabau C."/>
            <person name="Gaspin C."/>
            <person name="Thorgaard G.H."/>
            <person name="Boussaha M."/>
            <person name="Quillet E."/>
            <person name="Guyomard R."/>
            <person name="Galiana D."/>
            <person name="Bobe J."/>
            <person name="Volff J.N."/>
            <person name="Genet C."/>
            <person name="Wincker P."/>
            <person name="Jaillon O."/>
            <person name="Roest Crollius H."/>
            <person name="Guiguen Y."/>
        </authorList>
    </citation>
    <scope>NUCLEOTIDE SEQUENCE [LARGE SCALE GENOMIC DNA]</scope>
</reference>
<name>A0A060Z2Z1_ONCMY</name>
<dbReference type="InterPro" id="IPR039340">
    <property type="entry name" value="Tfc4/TFIIIC-102/Sfc4"/>
</dbReference>
<evidence type="ECO:0000256" key="1">
    <source>
        <dbReference type="SAM" id="MobiDB-lite"/>
    </source>
</evidence>
<dbReference type="EMBL" id="FR937528">
    <property type="protein sequence ID" value="CDQ98448.1"/>
    <property type="molecule type" value="Genomic_DNA"/>
</dbReference>
<evidence type="ECO:0000313" key="2">
    <source>
        <dbReference type="EMBL" id="CDQ98448.1"/>
    </source>
</evidence>
<gene>
    <name evidence="2" type="ORF">GSONMT00016413001</name>
</gene>
<dbReference type="GO" id="GO:0006383">
    <property type="term" value="P:transcription by RNA polymerase III"/>
    <property type="evidence" value="ECO:0007669"/>
    <property type="project" value="InterPro"/>
</dbReference>
<reference evidence="2" key="2">
    <citation type="submission" date="2014-03" db="EMBL/GenBank/DDBJ databases">
        <authorList>
            <person name="Genoscope - CEA"/>
        </authorList>
    </citation>
    <scope>NUCLEOTIDE SEQUENCE</scope>
</reference>
<feature type="compositionally biased region" description="Acidic residues" evidence="1">
    <location>
        <begin position="55"/>
        <end position="86"/>
    </location>
</feature>
<accession>A0A060Z2Z1</accession>
<organism evidence="2 3">
    <name type="scientific">Oncorhynchus mykiss</name>
    <name type="common">Rainbow trout</name>
    <name type="synonym">Salmo gairdneri</name>
    <dbReference type="NCBI Taxonomy" id="8022"/>
    <lineage>
        <taxon>Eukaryota</taxon>
        <taxon>Metazoa</taxon>
        <taxon>Chordata</taxon>
        <taxon>Craniata</taxon>
        <taxon>Vertebrata</taxon>
        <taxon>Euteleostomi</taxon>
        <taxon>Actinopterygii</taxon>
        <taxon>Neopterygii</taxon>
        <taxon>Teleostei</taxon>
        <taxon>Protacanthopterygii</taxon>
        <taxon>Salmoniformes</taxon>
        <taxon>Salmonidae</taxon>
        <taxon>Salmoninae</taxon>
        <taxon>Oncorhynchus</taxon>
    </lineage>
</organism>
<dbReference type="SUPFAM" id="SSF48452">
    <property type="entry name" value="TPR-like"/>
    <property type="match status" value="1"/>
</dbReference>
<dbReference type="InterPro" id="IPR011990">
    <property type="entry name" value="TPR-like_helical_dom_sf"/>
</dbReference>
<dbReference type="Proteomes" id="UP000193380">
    <property type="component" value="Unassembled WGS sequence"/>
</dbReference>
<proteinExistence type="predicted"/>
<sequence>MSAFSSELIDYLEGRISFEEFEIRREERKAKLKVTDPEEGVSPSVQKAFASMMEEGTETEQTEEEEEEEEDDEDDDYEEEEEEDSEEERKVEAKEDEEGPSAGDVFALEMELNRENKKMMKERRNRSKLPRALRGLMGEANIRYARGDKEDAVLMCMEIIRQAPLAYEPFSTLAMIYEDQGDMEKSLQFGLIAAHLNPSDCEEWVKLADMSLEQDNIRQAIICYTKGEVTPDL</sequence>
<dbReference type="PaxDb" id="8022-A0A060Z2Z1"/>
<dbReference type="Gene3D" id="1.25.40.10">
    <property type="entry name" value="Tetratricopeptide repeat domain"/>
    <property type="match status" value="1"/>
</dbReference>
<dbReference type="PANTHER" id="PTHR23082:SF0">
    <property type="entry name" value="GENERAL TRANSCRIPTION FACTOR 3C POLYPEPTIDE 3"/>
    <property type="match status" value="1"/>
</dbReference>
<dbReference type="STRING" id="8022.A0A060Z2Z1"/>
<dbReference type="AlphaFoldDB" id="A0A060Z2Z1"/>